<dbReference type="PANTHER" id="PTHR30604">
    <property type="entry name" value="PROTEIN TRANSPORT PROTEIN HOFQ"/>
    <property type="match status" value="1"/>
</dbReference>
<keyword evidence="2" id="KW-0732">Signal</keyword>
<reference evidence="8 9" key="1">
    <citation type="submission" date="2021-06" db="EMBL/GenBank/DDBJ databases">
        <title>Complete genome of Haloferula helveola possessing various polysaccharide degrading enzymes.</title>
        <authorList>
            <person name="Takami H."/>
            <person name="Huang C."/>
            <person name="Hamasaki K."/>
        </authorList>
    </citation>
    <scope>NUCLEOTIDE SEQUENCE [LARGE SCALE GENOMIC DNA]</scope>
    <source>
        <strain evidence="8 9">CN-1</strain>
    </source>
</reference>
<proteinExistence type="inferred from homology"/>
<dbReference type="InterPro" id="IPR001775">
    <property type="entry name" value="GspD/PilQ"/>
</dbReference>
<dbReference type="Pfam" id="PF03958">
    <property type="entry name" value="Secretin_N"/>
    <property type="match status" value="1"/>
</dbReference>
<keyword evidence="5" id="KW-0813">Transport</keyword>
<dbReference type="InterPro" id="IPR051808">
    <property type="entry name" value="Type_IV_pilus_biogenesis"/>
</dbReference>
<dbReference type="Gene3D" id="3.30.1370.120">
    <property type="match status" value="1"/>
</dbReference>
<dbReference type="Pfam" id="PF00263">
    <property type="entry name" value="Secretin"/>
    <property type="match status" value="1"/>
</dbReference>
<evidence type="ECO:0000259" key="6">
    <source>
        <dbReference type="Pfam" id="PF00263"/>
    </source>
</evidence>
<dbReference type="EMBL" id="AP024702">
    <property type="protein sequence ID" value="BCX46859.1"/>
    <property type="molecule type" value="Genomic_DNA"/>
</dbReference>
<dbReference type="InterPro" id="IPR004846">
    <property type="entry name" value="T2SS/T3SS_dom"/>
</dbReference>
<evidence type="ECO:0000313" key="9">
    <source>
        <dbReference type="Proteomes" id="UP001374893"/>
    </source>
</evidence>
<comment type="subcellular location">
    <subcellularLocation>
        <location evidence="5">Cell outer membrane</location>
    </subcellularLocation>
    <subcellularLocation>
        <location evidence="1">Membrane</location>
    </subcellularLocation>
</comment>
<dbReference type="PANTHER" id="PTHR30604:SF1">
    <property type="entry name" value="DNA UTILIZATION PROTEIN HOFQ"/>
    <property type="match status" value="1"/>
</dbReference>
<gene>
    <name evidence="8" type="ORF">HAHE_07670</name>
</gene>
<evidence type="ECO:0000256" key="3">
    <source>
        <dbReference type="ARBA" id="ARBA00023136"/>
    </source>
</evidence>
<evidence type="ECO:0000259" key="7">
    <source>
        <dbReference type="Pfam" id="PF03958"/>
    </source>
</evidence>
<evidence type="ECO:0000256" key="4">
    <source>
        <dbReference type="RuleBase" id="RU004003"/>
    </source>
</evidence>
<accession>A0ABN6H2R3</accession>
<name>A0ABN6H2R3_9BACT</name>
<sequence length="498" mass="54129">MPPMPPDSATDDATYKEWKQLAQAAAWNSPPAPNFPPALDIHDSVATYHPFDFEESEPLPQIAVKNMVLTRDMDVGVLLRALADAADLNVLISNDVSGPIRVSLRRETRWDRLFLAITEARGYHYDLQGDLLSVYSLQDVQSKIAMESALHEQLEASERRMRSEPTQVSMVRIHYADLDSLAEAVRSTMYAKTAAGNPAGEGVLPPLVDNQFTVQANKDTGQLILHGVPADISRARKMIAGLDQPTYQILIEATIVQANNDVARELGVQWGLYGNPGNFMLGTTPRPDGFNSNFPAGFDPADSGFTYGVNFITGSTALQAQLSALQEDGRLNIISRPSITTLDQLPATIESGEERPFASAAGTGIATVSQIEFKKAALRLQVTPHVIDTNWVKLDIETTKDDFDDTRPIIIDGNVQLPILTRSAETALYLANGQTTVIGGLSSETKSRQEGGIPLLKDIPGLGAAFRSQADRNAFSDTLIFITPHILPKVADRLAGSK</sequence>
<feature type="domain" description="NolW-like" evidence="7">
    <location>
        <begin position="169"/>
        <end position="245"/>
    </location>
</feature>
<protein>
    <submittedName>
        <fullName evidence="8">Type II/III secretion system protein</fullName>
    </submittedName>
</protein>
<feature type="domain" description="Type II/III secretion system secretin-like" evidence="6">
    <location>
        <begin position="324"/>
        <end position="487"/>
    </location>
</feature>
<dbReference type="InterPro" id="IPR038591">
    <property type="entry name" value="NolW-like_sf"/>
</dbReference>
<dbReference type="PRINTS" id="PR00811">
    <property type="entry name" value="BCTERIALGSPD"/>
</dbReference>
<evidence type="ECO:0000256" key="5">
    <source>
        <dbReference type="RuleBase" id="RU004004"/>
    </source>
</evidence>
<evidence type="ECO:0000256" key="1">
    <source>
        <dbReference type="ARBA" id="ARBA00004370"/>
    </source>
</evidence>
<keyword evidence="3" id="KW-0472">Membrane</keyword>
<keyword evidence="9" id="KW-1185">Reference proteome</keyword>
<dbReference type="InterPro" id="IPR005644">
    <property type="entry name" value="NolW-like"/>
</dbReference>
<organism evidence="8 9">
    <name type="scientific">Haloferula helveola</name>
    <dbReference type="NCBI Taxonomy" id="490095"/>
    <lineage>
        <taxon>Bacteria</taxon>
        <taxon>Pseudomonadati</taxon>
        <taxon>Verrucomicrobiota</taxon>
        <taxon>Verrucomicrobiia</taxon>
        <taxon>Verrucomicrobiales</taxon>
        <taxon>Verrucomicrobiaceae</taxon>
        <taxon>Haloferula</taxon>
    </lineage>
</organism>
<comment type="similarity">
    <text evidence="4">Belongs to the bacterial secretin family.</text>
</comment>
<evidence type="ECO:0000313" key="8">
    <source>
        <dbReference type="EMBL" id="BCX46859.1"/>
    </source>
</evidence>
<dbReference type="Gene3D" id="3.30.1370.130">
    <property type="match status" value="1"/>
</dbReference>
<evidence type="ECO:0000256" key="2">
    <source>
        <dbReference type="ARBA" id="ARBA00022729"/>
    </source>
</evidence>
<dbReference type="Proteomes" id="UP001374893">
    <property type="component" value="Chromosome"/>
</dbReference>